<evidence type="ECO:0000259" key="3">
    <source>
        <dbReference type="Pfam" id="PF22939"/>
    </source>
</evidence>
<reference evidence="6" key="2">
    <citation type="submission" date="2013-04" db="EMBL/GenBank/DDBJ databases">
        <title>Genomic mechanisms accounting for the adaptation to parasitism in nematode-trapping fungi.</title>
        <authorList>
            <person name="Ahren D.G."/>
        </authorList>
    </citation>
    <scope>NUCLEOTIDE SEQUENCE [LARGE SCALE GENOMIC DNA]</scope>
    <source>
        <strain evidence="6">CBS 200.50</strain>
    </source>
</reference>
<sequence length="958" mass="107444">MSNITPSHYDYTVGWICALEKEMKAAAAMLESNHPPLPQPRTDTNGYILGSIGEHNIVITCLPPGKVGNCMSAMVAVRMISTFPAIKFGLMVGIGAGIPGKVGLGDIVVSMPGGRYPGVVQYDLGKRTGPENIIRTGELNDPPMVLQTAVSKLKDEHNRYGTKIPEFLEDVRKRKKYLDSKFTQPRVLREARRSPGDSMIHHGLIASGNMVIKSAEFRDRLDERFDNRILCIEMEAAGLMEDFPCLVIRGICDFADSRKNDDWQEYAAMVAAAYAKELLGCVQPVAVDRELPARHVVSLVTLHDNVMNILSGIEKQEDRAVLDYKQAAGQEMSDILASLLKQLVSRQSSLPKEVKLLFDKHDRDGTRPSTEFIVGALRSVAALYSRVFIIIDAIDECQTTDRCQQKLLNTLFELNASCGVSILTTSRDIKEINDQFKANGCTTKAIFAHEDDVHTYLDGQIEESGRPLLIRNREYIKYEITQTVQGMFLLARLHFQSIENKTTLRNLKAALNSLPGGAKAYDIAYEQSMKRINHQNEDFRLLANRVLLWIVRALRPLTVPELQHALAVELDDDQEAIDEDNIPEEYFDRTWKEWFSDVQDEMAKTCIRYLSYETFSTGCCDYEEELEERLKGNFLYDYAARFWGIHAQDAHLEPTRLVLDFLEDDAKASACSQVLNKRYTSNYVDDTLSPTGMVGIHLLAYFGLQEIFEAIDIRANLERKDRWDRTPLIWASHRGHDGCVQFLLENGADIEARDDVGATALLHAVEEKHPQIVRALLQKGADINASDGFGETALMRAAERKQQDIIRMLVDGGADKRAKDINNETAFWRGMWSAETFDLLIDDDGCLIEVRNDFGETAISAAARCGDEPLVKRLIARSADLEAKNCMGRTPLLQAAYSAKAKIVRLLIENGADIEAVCDYGETAVLLDTQTSDDDVAKMLAEEVCHRALRLISKKSMR</sequence>
<feature type="domain" description="GPI inositol-deacylase winged helix" evidence="3">
    <location>
        <begin position="536"/>
        <end position="579"/>
    </location>
</feature>
<name>S8BSY3_DACHA</name>
<reference evidence="5 6" key="1">
    <citation type="journal article" date="2013" name="PLoS Genet.">
        <title>Genomic mechanisms accounting for the adaptation to parasitism in nematode-trapping fungi.</title>
        <authorList>
            <person name="Meerupati T."/>
            <person name="Andersson K.M."/>
            <person name="Friman E."/>
            <person name="Kumar D."/>
            <person name="Tunlid A."/>
            <person name="Ahren D."/>
        </authorList>
    </citation>
    <scope>NUCLEOTIDE SEQUENCE [LARGE SCALE GENOMIC DNA]</scope>
    <source>
        <strain evidence="5 6">CBS 200.50</strain>
    </source>
</reference>
<keyword evidence="2" id="KW-0040">ANK repeat</keyword>
<keyword evidence="6" id="KW-1185">Reference proteome</keyword>
<dbReference type="InterPro" id="IPR027417">
    <property type="entry name" value="P-loop_NTPase"/>
</dbReference>
<protein>
    <submittedName>
        <fullName evidence="5">Uncharacterized protein</fullName>
    </submittedName>
</protein>
<dbReference type="InterPro" id="IPR053137">
    <property type="entry name" value="NLR-like"/>
</dbReference>
<dbReference type="PROSITE" id="PS50297">
    <property type="entry name" value="ANK_REP_REGION"/>
    <property type="match status" value="5"/>
</dbReference>
<feature type="repeat" description="ANK" evidence="2">
    <location>
        <begin position="756"/>
        <end position="788"/>
    </location>
</feature>
<dbReference type="Gene3D" id="3.40.50.1580">
    <property type="entry name" value="Nucleoside phosphorylase domain"/>
    <property type="match status" value="1"/>
</dbReference>
<dbReference type="Proteomes" id="UP000015100">
    <property type="component" value="Unassembled WGS sequence"/>
</dbReference>
<dbReference type="STRING" id="1284197.S8BSY3"/>
<gene>
    <name evidence="5" type="ORF">H072_3408</name>
</gene>
<dbReference type="InterPro" id="IPR054471">
    <property type="entry name" value="GPIID_WHD"/>
</dbReference>
<feature type="repeat" description="ANK" evidence="2">
    <location>
        <begin position="887"/>
        <end position="919"/>
    </location>
</feature>
<feature type="repeat" description="ANK" evidence="2">
    <location>
        <begin position="789"/>
        <end position="821"/>
    </location>
</feature>
<evidence type="ECO:0000313" key="5">
    <source>
        <dbReference type="EMBL" id="EPS42608.1"/>
    </source>
</evidence>
<dbReference type="InterPro" id="IPR036770">
    <property type="entry name" value="Ankyrin_rpt-contain_sf"/>
</dbReference>
<dbReference type="PROSITE" id="PS50088">
    <property type="entry name" value="ANK_REPEAT"/>
    <property type="match status" value="5"/>
</dbReference>
<dbReference type="Pfam" id="PF24883">
    <property type="entry name" value="NPHP3_N"/>
    <property type="match status" value="1"/>
</dbReference>
<accession>S8BSY3</accession>
<dbReference type="HOGENOM" id="CLU_000288_34_2_1"/>
<dbReference type="SMART" id="SM00248">
    <property type="entry name" value="ANK"/>
    <property type="match status" value="5"/>
</dbReference>
<dbReference type="Pfam" id="PF12796">
    <property type="entry name" value="Ank_2"/>
    <property type="match status" value="2"/>
</dbReference>
<dbReference type="OMA" id="NVDCSYR"/>
<keyword evidence="1" id="KW-0677">Repeat</keyword>
<organism evidence="5 6">
    <name type="scientific">Dactylellina haptotyla (strain CBS 200.50)</name>
    <name type="common">Nematode-trapping fungus</name>
    <name type="synonym">Monacrosporium haptotylum</name>
    <dbReference type="NCBI Taxonomy" id="1284197"/>
    <lineage>
        <taxon>Eukaryota</taxon>
        <taxon>Fungi</taxon>
        <taxon>Dikarya</taxon>
        <taxon>Ascomycota</taxon>
        <taxon>Pezizomycotina</taxon>
        <taxon>Orbiliomycetes</taxon>
        <taxon>Orbiliales</taxon>
        <taxon>Orbiliaceae</taxon>
        <taxon>Dactylellina</taxon>
    </lineage>
</organism>
<feature type="domain" description="Nephrocystin 3-like N-terminal" evidence="4">
    <location>
        <begin position="322"/>
        <end position="427"/>
    </location>
</feature>
<dbReference type="Pfam" id="PF00023">
    <property type="entry name" value="Ank"/>
    <property type="match status" value="1"/>
</dbReference>
<dbReference type="PANTHER" id="PTHR46082:SF11">
    <property type="entry name" value="AAA+ ATPASE DOMAIN-CONTAINING PROTEIN-RELATED"/>
    <property type="match status" value="1"/>
</dbReference>
<evidence type="ECO:0000256" key="2">
    <source>
        <dbReference type="PROSITE-ProRule" id="PRU00023"/>
    </source>
</evidence>
<comment type="caution">
    <text evidence="5">The sequence shown here is derived from an EMBL/GenBank/DDBJ whole genome shotgun (WGS) entry which is preliminary data.</text>
</comment>
<dbReference type="InterPro" id="IPR056884">
    <property type="entry name" value="NPHP3-like_N"/>
</dbReference>
<evidence type="ECO:0000259" key="4">
    <source>
        <dbReference type="Pfam" id="PF24883"/>
    </source>
</evidence>
<proteinExistence type="predicted"/>
<dbReference type="InterPro" id="IPR035994">
    <property type="entry name" value="Nucleoside_phosphorylase_sf"/>
</dbReference>
<evidence type="ECO:0000256" key="1">
    <source>
        <dbReference type="ARBA" id="ARBA00022737"/>
    </source>
</evidence>
<feature type="repeat" description="ANK" evidence="2">
    <location>
        <begin position="723"/>
        <end position="755"/>
    </location>
</feature>
<dbReference type="GO" id="GO:0009116">
    <property type="term" value="P:nucleoside metabolic process"/>
    <property type="evidence" value="ECO:0007669"/>
    <property type="project" value="InterPro"/>
</dbReference>
<dbReference type="AlphaFoldDB" id="S8BSY3"/>
<dbReference type="GO" id="GO:0003824">
    <property type="term" value="F:catalytic activity"/>
    <property type="evidence" value="ECO:0007669"/>
    <property type="project" value="InterPro"/>
</dbReference>
<dbReference type="SUPFAM" id="SSF53167">
    <property type="entry name" value="Purine and uridine phosphorylases"/>
    <property type="match status" value="1"/>
</dbReference>
<evidence type="ECO:0000313" key="6">
    <source>
        <dbReference type="Proteomes" id="UP000015100"/>
    </source>
</evidence>
<dbReference type="SUPFAM" id="SSF48403">
    <property type="entry name" value="Ankyrin repeat"/>
    <property type="match status" value="1"/>
</dbReference>
<dbReference type="PANTHER" id="PTHR46082">
    <property type="entry name" value="ATP/GTP-BINDING PROTEIN-RELATED"/>
    <property type="match status" value="1"/>
</dbReference>
<dbReference type="Gene3D" id="1.25.40.20">
    <property type="entry name" value="Ankyrin repeat-containing domain"/>
    <property type="match status" value="3"/>
</dbReference>
<feature type="repeat" description="ANK" evidence="2">
    <location>
        <begin position="854"/>
        <end position="886"/>
    </location>
</feature>
<dbReference type="Gene3D" id="3.40.50.300">
    <property type="entry name" value="P-loop containing nucleotide triphosphate hydrolases"/>
    <property type="match status" value="1"/>
</dbReference>
<dbReference type="InterPro" id="IPR002110">
    <property type="entry name" value="Ankyrin_rpt"/>
</dbReference>
<dbReference type="EMBL" id="AQGS01000107">
    <property type="protein sequence ID" value="EPS42608.1"/>
    <property type="molecule type" value="Genomic_DNA"/>
</dbReference>
<dbReference type="eggNOG" id="KOG0504">
    <property type="taxonomic scope" value="Eukaryota"/>
</dbReference>
<dbReference type="OrthoDB" id="194358at2759"/>
<dbReference type="Pfam" id="PF22939">
    <property type="entry name" value="WHD_GPIID"/>
    <property type="match status" value="1"/>
</dbReference>